<sequence>MYSIKIGNIDLNTDERLKVESFLSTFNLLLDKDVEHTIVARYGDEIIGTCSSAGKILKCFAVSEKFREQGIASKLITYLTDQLFDKGIYETFIFTEPKNLSLFKELNYSEVERVEEVALLEGGMSNVNRYVEKMFKDSGLDKRKRAALVMNCNPFTLGHRYLIERASIENDEVVVFIVEEDRSLFPFEVRKKLVKAGTEDLNNVHVLSGGSYIISSATFPSYFLRQEDIKMDAYAKLDAEIFGKYIRPAFNIEKRYVGTEPYCSITNGYNEALINILPKHGIEVVEVNRLNSENIPISASYVRRLIKTEDYYILKNLVPKVTYDYLMSTQARPIIEKAKRSETPH</sequence>
<organism evidence="5 6">
    <name type="scientific">Proteiniborus ethanoligenes</name>
    <dbReference type="NCBI Taxonomy" id="415015"/>
    <lineage>
        <taxon>Bacteria</taxon>
        <taxon>Bacillati</taxon>
        <taxon>Bacillota</taxon>
        <taxon>Clostridia</taxon>
        <taxon>Eubacteriales</taxon>
        <taxon>Proteiniborus</taxon>
    </lineage>
</organism>
<dbReference type="GO" id="GO:0016829">
    <property type="term" value="F:lyase activity"/>
    <property type="evidence" value="ECO:0007669"/>
    <property type="project" value="UniProtKB-KW"/>
</dbReference>
<dbReference type="GO" id="GO:0008771">
    <property type="term" value="F:[citrate (pro-3S)-lyase] ligase activity"/>
    <property type="evidence" value="ECO:0007669"/>
    <property type="project" value="UniProtKB-EC"/>
</dbReference>
<evidence type="ECO:0000313" key="6">
    <source>
        <dbReference type="Proteomes" id="UP000198625"/>
    </source>
</evidence>
<dbReference type="Pfam" id="PF00583">
    <property type="entry name" value="Acetyltransf_1"/>
    <property type="match status" value="1"/>
</dbReference>
<evidence type="ECO:0000313" key="5">
    <source>
        <dbReference type="EMBL" id="SDY61876.1"/>
    </source>
</evidence>
<dbReference type="GO" id="GO:0005524">
    <property type="term" value="F:ATP binding"/>
    <property type="evidence" value="ECO:0007669"/>
    <property type="project" value="UniProtKB-UniRule"/>
</dbReference>
<dbReference type="OrthoDB" id="9779753at2"/>
<dbReference type="Proteomes" id="UP000198625">
    <property type="component" value="Unassembled WGS sequence"/>
</dbReference>
<dbReference type="NCBIfam" id="TIGR00124">
    <property type="entry name" value="cit_ly_ligase"/>
    <property type="match status" value="1"/>
</dbReference>
<dbReference type="EC" id="6.2.1.22" evidence="3"/>
<name>A0A1H3LC52_9FIRM</name>
<dbReference type="SUPFAM" id="SSF55729">
    <property type="entry name" value="Acyl-CoA N-acyltransferases (Nat)"/>
    <property type="match status" value="1"/>
</dbReference>
<keyword evidence="3 5" id="KW-0436">Ligase</keyword>
<feature type="domain" description="N-acetyltransferase" evidence="4">
    <location>
        <begin position="1"/>
        <end position="137"/>
    </location>
</feature>
<evidence type="ECO:0000256" key="2">
    <source>
        <dbReference type="ARBA" id="ARBA00022840"/>
    </source>
</evidence>
<comment type="function">
    <text evidence="3">Acetylation of prosthetic group (2-(5''-phosphoribosyl)-3'-dephosphocoenzyme-A) of the gamma subunit of citrate lyase.</text>
</comment>
<proteinExistence type="predicted"/>
<keyword evidence="1 3" id="KW-0547">Nucleotide-binding</keyword>
<comment type="catalytic activity">
    <reaction evidence="3">
        <text>holo-[citrate lyase ACP] + acetate + ATP = acetyl-[citrate lyase ACP] + AMP + diphosphate</text>
        <dbReference type="Rhea" id="RHEA:23788"/>
        <dbReference type="Rhea" id="RHEA-COMP:10158"/>
        <dbReference type="Rhea" id="RHEA-COMP:13710"/>
        <dbReference type="ChEBI" id="CHEBI:30089"/>
        <dbReference type="ChEBI" id="CHEBI:30616"/>
        <dbReference type="ChEBI" id="CHEBI:33019"/>
        <dbReference type="ChEBI" id="CHEBI:82683"/>
        <dbReference type="ChEBI" id="CHEBI:137976"/>
        <dbReference type="ChEBI" id="CHEBI:456215"/>
        <dbReference type="EC" id="6.2.1.22"/>
    </reaction>
</comment>
<dbReference type="InterPro" id="IPR005216">
    <property type="entry name" value="Citrate_lyase_ligase"/>
</dbReference>
<dbReference type="InterPro" id="IPR000182">
    <property type="entry name" value="GNAT_dom"/>
</dbReference>
<protein>
    <recommendedName>
        <fullName evidence="3">[Citrate [pro-3S]-lyase] ligase</fullName>
        <ecNumber evidence="3">6.2.1.22</ecNumber>
    </recommendedName>
</protein>
<dbReference type="SUPFAM" id="SSF52374">
    <property type="entry name" value="Nucleotidylyl transferase"/>
    <property type="match status" value="1"/>
</dbReference>
<evidence type="ECO:0000259" key="4">
    <source>
        <dbReference type="PROSITE" id="PS51186"/>
    </source>
</evidence>
<dbReference type="PANTHER" id="PTHR40599">
    <property type="entry name" value="[CITRATE [PRO-3S]-LYASE] LIGASE"/>
    <property type="match status" value="1"/>
</dbReference>
<dbReference type="SMART" id="SM00764">
    <property type="entry name" value="Citrate_ly_lig"/>
    <property type="match status" value="1"/>
</dbReference>
<dbReference type="InterPro" id="IPR016181">
    <property type="entry name" value="Acyl_CoA_acyltransferase"/>
</dbReference>
<dbReference type="PIRSF" id="PIRSF005751">
    <property type="entry name" value="Acet_citr_lig"/>
    <property type="match status" value="1"/>
</dbReference>
<dbReference type="AlphaFoldDB" id="A0A1H3LC52"/>
<gene>
    <name evidence="5" type="ORF">SAMN05660462_00473</name>
</gene>
<keyword evidence="6" id="KW-1185">Reference proteome</keyword>
<keyword evidence="2 3" id="KW-0067">ATP-binding</keyword>
<reference evidence="6" key="1">
    <citation type="submission" date="2016-10" db="EMBL/GenBank/DDBJ databases">
        <authorList>
            <person name="Varghese N."/>
            <person name="Submissions S."/>
        </authorList>
    </citation>
    <scope>NUCLEOTIDE SEQUENCE [LARGE SCALE GENOMIC DNA]</scope>
    <source>
        <strain evidence="6">DSM 21650</strain>
    </source>
</reference>
<dbReference type="EMBL" id="FNQE01000003">
    <property type="protein sequence ID" value="SDY61876.1"/>
    <property type="molecule type" value="Genomic_DNA"/>
</dbReference>
<dbReference type="RefSeq" id="WP_091726685.1">
    <property type="nucleotide sequence ID" value="NZ_FNQE01000003.1"/>
</dbReference>
<dbReference type="InterPro" id="IPR014729">
    <property type="entry name" value="Rossmann-like_a/b/a_fold"/>
</dbReference>
<evidence type="ECO:0000256" key="1">
    <source>
        <dbReference type="ARBA" id="ARBA00022741"/>
    </source>
</evidence>
<dbReference type="GO" id="GO:0016747">
    <property type="term" value="F:acyltransferase activity, transferring groups other than amino-acyl groups"/>
    <property type="evidence" value="ECO:0007669"/>
    <property type="project" value="InterPro"/>
</dbReference>
<evidence type="ECO:0000256" key="3">
    <source>
        <dbReference type="PIRNR" id="PIRNR005751"/>
    </source>
</evidence>
<accession>A0A1H3LC52</accession>
<dbReference type="InterPro" id="IPR013166">
    <property type="entry name" value="Citrate_lyase_ligase_C"/>
</dbReference>
<dbReference type="Gene3D" id="3.40.50.620">
    <property type="entry name" value="HUPs"/>
    <property type="match status" value="1"/>
</dbReference>
<dbReference type="Gene3D" id="3.40.630.30">
    <property type="match status" value="1"/>
</dbReference>
<dbReference type="Pfam" id="PF08218">
    <property type="entry name" value="Citrate_ly_lig"/>
    <property type="match status" value="1"/>
</dbReference>
<dbReference type="NCBIfam" id="TIGR00125">
    <property type="entry name" value="cyt_tran_rel"/>
    <property type="match status" value="1"/>
</dbReference>
<dbReference type="InterPro" id="IPR004821">
    <property type="entry name" value="Cyt_trans-like"/>
</dbReference>
<dbReference type="PANTHER" id="PTHR40599:SF1">
    <property type="entry name" value="[CITRATE [PRO-3S]-LYASE] LIGASE"/>
    <property type="match status" value="1"/>
</dbReference>
<dbReference type="PROSITE" id="PS51186">
    <property type="entry name" value="GNAT"/>
    <property type="match status" value="1"/>
</dbReference>
<keyword evidence="5" id="KW-0456">Lyase</keyword>
<dbReference type="STRING" id="415015.SAMN05660462_00473"/>